<dbReference type="AlphaFoldDB" id="A0A6J5XCF2"/>
<gene>
    <name evidence="4" type="ORF">ORAREDHAP_LOCUS27993</name>
</gene>
<evidence type="ECO:0000256" key="1">
    <source>
        <dbReference type="ARBA" id="ARBA00022614"/>
    </source>
</evidence>
<dbReference type="Pfam" id="PF20160">
    <property type="entry name" value="C-JID"/>
    <property type="match status" value="1"/>
</dbReference>
<protein>
    <recommendedName>
        <fullName evidence="3">C-JID domain-containing protein</fullName>
    </recommendedName>
</protein>
<feature type="domain" description="C-JID" evidence="3">
    <location>
        <begin position="262"/>
        <end position="404"/>
    </location>
</feature>
<dbReference type="OrthoDB" id="1162234at2759"/>
<name>A0A6J5XCF2_PRUAR</name>
<evidence type="ECO:0000313" key="5">
    <source>
        <dbReference type="Proteomes" id="UP000507245"/>
    </source>
</evidence>
<sequence length="415" mass="48220">MVISYIIYNNCPSLTVERSGIGLIYQQDEEEFKQALIQSWTSFFDNADPIRQFVEGHSPEQPNQDHTPQPHHVQDFNRDIILHSIFPPITEILEWYPFHISGSSVQILLRPSLCSQRNWTGLALYAYFSDLENPTASLDNFDPENPHNLICHLETDNTSLEYSLHSYRSTGHELKWAVCEKVWFPSRIQHDEGFMQRCISKQDEEEFKQAIIQSRVSFDNEDLFCQLEGGLSPEHPHQYDMPQGPYVKDFDRDSIFNATFPPSTEILEWFSSHHNSGPSVKIQLPPSLCSDRNWMGLALCAFFSHLDNPTVSLDKLDTETAHYLICHLETENTRLESPHIYRTTCKEFKWLCDGGFIWLTYIPRNWFLHRLNGGSHLEASFASDRGRLSAQSCGFRLVYQNDEEEFRLTCQSRNK</sequence>
<dbReference type="Proteomes" id="UP000507245">
    <property type="component" value="Unassembled WGS sequence"/>
</dbReference>
<evidence type="ECO:0000256" key="2">
    <source>
        <dbReference type="ARBA" id="ARBA00022737"/>
    </source>
</evidence>
<keyword evidence="1" id="KW-0433">Leucine-rich repeat</keyword>
<accession>A0A6J5XCF2</accession>
<proteinExistence type="predicted"/>
<keyword evidence="2" id="KW-0677">Repeat</keyword>
<dbReference type="EMBL" id="CAEKKB010000004">
    <property type="protein sequence ID" value="CAB4308508.1"/>
    <property type="molecule type" value="Genomic_DNA"/>
</dbReference>
<evidence type="ECO:0000259" key="3">
    <source>
        <dbReference type="Pfam" id="PF20160"/>
    </source>
</evidence>
<reference evidence="5" key="1">
    <citation type="journal article" date="2020" name="Genome Biol.">
        <title>Gamete binning: chromosome-level and haplotype-resolved genome assembly enabled by high-throughput single-cell sequencing of gamete genomes.</title>
        <authorList>
            <person name="Campoy J.A."/>
            <person name="Sun H."/>
            <person name="Goel M."/>
            <person name="Jiao W.-B."/>
            <person name="Folz-Donahue K."/>
            <person name="Wang N."/>
            <person name="Rubio M."/>
            <person name="Liu C."/>
            <person name="Kukat C."/>
            <person name="Ruiz D."/>
            <person name="Huettel B."/>
            <person name="Schneeberger K."/>
        </authorList>
    </citation>
    <scope>NUCLEOTIDE SEQUENCE [LARGE SCALE GENOMIC DNA]</scope>
    <source>
        <strain evidence="5">cv. Rojo Pasion</strain>
    </source>
</reference>
<evidence type="ECO:0000313" key="4">
    <source>
        <dbReference type="EMBL" id="CAB4308508.1"/>
    </source>
</evidence>
<keyword evidence="5" id="KW-1185">Reference proteome</keyword>
<organism evidence="4 5">
    <name type="scientific">Prunus armeniaca</name>
    <name type="common">Apricot</name>
    <name type="synonym">Armeniaca vulgaris</name>
    <dbReference type="NCBI Taxonomy" id="36596"/>
    <lineage>
        <taxon>Eukaryota</taxon>
        <taxon>Viridiplantae</taxon>
        <taxon>Streptophyta</taxon>
        <taxon>Embryophyta</taxon>
        <taxon>Tracheophyta</taxon>
        <taxon>Spermatophyta</taxon>
        <taxon>Magnoliopsida</taxon>
        <taxon>eudicotyledons</taxon>
        <taxon>Gunneridae</taxon>
        <taxon>Pentapetalae</taxon>
        <taxon>rosids</taxon>
        <taxon>fabids</taxon>
        <taxon>Rosales</taxon>
        <taxon>Rosaceae</taxon>
        <taxon>Amygdaloideae</taxon>
        <taxon>Amygdaleae</taxon>
        <taxon>Prunus</taxon>
    </lineage>
</organism>
<dbReference type="InterPro" id="IPR045344">
    <property type="entry name" value="C-JID"/>
</dbReference>